<organism evidence="1 2">
    <name type="scientific">Gigaspora margarita</name>
    <dbReference type="NCBI Taxonomy" id="4874"/>
    <lineage>
        <taxon>Eukaryota</taxon>
        <taxon>Fungi</taxon>
        <taxon>Fungi incertae sedis</taxon>
        <taxon>Mucoromycota</taxon>
        <taxon>Glomeromycotina</taxon>
        <taxon>Glomeromycetes</taxon>
        <taxon>Diversisporales</taxon>
        <taxon>Gigasporaceae</taxon>
        <taxon>Gigaspora</taxon>
    </lineage>
</organism>
<comment type="caution">
    <text evidence="1">The sequence shown here is derived from an EMBL/GenBank/DDBJ whole genome shotgun (WGS) entry which is preliminary data.</text>
</comment>
<sequence>ERESLSVSTVSGEGLAGVGALRVSSSIGSISTATRSGCSINGVGKVVIRGVVGVGLGLRDGVRKGIKEQDELGKSSSNCSRVRKVEASRQGVRKVEVPAELGLGIGE</sequence>
<dbReference type="Proteomes" id="UP000789901">
    <property type="component" value="Unassembled WGS sequence"/>
</dbReference>
<protein>
    <submittedName>
        <fullName evidence="1">15559_t:CDS:1</fullName>
    </submittedName>
</protein>
<accession>A0ABN7VTF2</accession>
<proteinExistence type="predicted"/>
<gene>
    <name evidence="1" type="ORF">GMARGA_LOCUS22634</name>
</gene>
<feature type="non-terminal residue" evidence="1">
    <location>
        <position position="1"/>
    </location>
</feature>
<evidence type="ECO:0000313" key="2">
    <source>
        <dbReference type="Proteomes" id="UP000789901"/>
    </source>
</evidence>
<reference evidence="1 2" key="1">
    <citation type="submission" date="2021-06" db="EMBL/GenBank/DDBJ databases">
        <authorList>
            <person name="Kallberg Y."/>
            <person name="Tangrot J."/>
            <person name="Rosling A."/>
        </authorList>
    </citation>
    <scope>NUCLEOTIDE SEQUENCE [LARGE SCALE GENOMIC DNA]</scope>
    <source>
        <strain evidence="1 2">120-4 pot B 10/14</strain>
    </source>
</reference>
<dbReference type="EMBL" id="CAJVQB010022027">
    <property type="protein sequence ID" value="CAG8798608.1"/>
    <property type="molecule type" value="Genomic_DNA"/>
</dbReference>
<keyword evidence="2" id="KW-1185">Reference proteome</keyword>
<name>A0ABN7VTF2_GIGMA</name>
<evidence type="ECO:0000313" key="1">
    <source>
        <dbReference type="EMBL" id="CAG8798608.1"/>
    </source>
</evidence>